<organism evidence="1 2">
    <name type="scientific">Holotrichia oblita</name>
    <name type="common">Chafer beetle</name>
    <dbReference type="NCBI Taxonomy" id="644536"/>
    <lineage>
        <taxon>Eukaryota</taxon>
        <taxon>Metazoa</taxon>
        <taxon>Ecdysozoa</taxon>
        <taxon>Arthropoda</taxon>
        <taxon>Hexapoda</taxon>
        <taxon>Insecta</taxon>
        <taxon>Pterygota</taxon>
        <taxon>Neoptera</taxon>
        <taxon>Endopterygota</taxon>
        <taxon>Coleoptera</taxon>
        <taxon>Polyphaga</taxon>
        <taxon>Scarabaeiformia</taxon>
        <taxon>Scarabaeidae</taxon>
        <taxon>Melolonthinae</taxon>
        <taxon>Holotrichia</taxon>
    </lineage>
</organism>
<comment type="caution">
    <text evidence="1">The sequence shown here is derived from an EMBL/GenBank/DDBJ whole genome shotgun (WGS) entry which is preliminary data.</text>
</comment>
<evidence type="ECO:0000313" key="1">
    <source>
        <dbReference type="EMBL" id="KAI4464254.1"/>
    </source>
</evidence>
<reference evidence="1" key="1">
    <citation type="submission" date="2022-04" db="EMBL/GenBank/DDBJ databases">
        <title>Chromosome-scale genome assembly of Holotrichia oblita Faldermann.</title>
        <authorList>
            <person name="Rongchong L."/>
        </authorList>
    </citation>
    <scope>NUCLEOTIDE SEQUENCE</scope>
    <source>
        <strain evidence="1">81SQS9</strain>
    </source>
</reference>
<proteinExistence type="predicted"/>
<keyword evidence="2" id="KW-1185">Reference proteome</keyword>
<evidence type="ECO:0000313" key="2">
    <source>
        <dbReference type="Proteomes" id="UP001056778"/>
    </source>
</evidence>
<protein>
    <submittedName>
        <fullName evidence="1">Flavin monoamine oxidase</fullName>
    </submittedName>
</protein>
<sequence>MRTVNILFDFPHGGLLPAVGHETISSFLKETPIQIRSIRHRNDVILFSPQFLTAAFLMEHIMTDFWFPLESSLMALLPKIAAAEEELLKQGGWESGGIFTPLKYNGTQVVASYMLSLFFLFAVLHATRVIDLRLLTNCGPGVFAKDIGQRFNKLKKRVQKLVARRRQVKFRLNCKSSRSKSFASSHESSDFEDCDCNCPFGDTDDEDLCNDENNFEDDCIAYDRSRKY</sequence>
<name>A0ACB9TC15_HOLOL</name>
<accession>A0ACB9TC15</accession>
<gene>
    <name evidence="1" type="ORF">MML48_3g00005534</name>
</gene>
<dbReference type="EMBL" id="CM043017">
    <property type="protein sequence ID" value="KAI4464254.1"/>
    <property type="molecule type" value="Genomic_DNA"/>
</dbReference>
<dbReference type="Proteomes" id="UP001056778">
    <property type="component" value="Chromosome 3"/>
</dbReference>